<evidence type="ECO:0000313" key="6">
    <source>
        <dbReference type="Proteomes" id="UP000295707"/>
    </source>
</evidence>
<dbReference type="Gene3D" id="1.20.58.2200">
    <property type="match status" value="1"/>
</dbReference>
<feature type="compositionally biased region" description="Acidic residues" evidence="2">
    <location>
        <begin position="670"/>
        <end position="679"/>
    </location>
</feature>
<feature type="compositionally biased region" description="Polar residues" evidence="2">
    <location>
        <begin position="264"/>
        <end position="275"/>
    </location>
</feature>
<proteinExistence type="predicted"/>
<dbReference type="InterPro" id="IPR020012">
    <property type="entry name" value="LysM_FimV"/>
</dbReference>
<feature type="region of interest" description="Disordered" evidence="2">
    <location>
        <begin position="245"/>
        <end position="286"/>
    </location>
</feature>
<reference evidence="5 6" key="1">
    <citation type="submission" date="2019-03" db="EMBL/GenBank/DDBJ databases">
        <title>Genomic Encyclopedia of Type Strains, Phase IV (KMG-IV): sequencing the most valuable type-strain genomes for metagenomic binning, comparative biology and taxonomic classification.</title>
        <authorList>
            <person name="Goeker M."/>
        </authorList>
    </citation>
    <scope>NUCLEOTIDE SEQUENCE [LARGE SCALE GENOMIC DNA]</scope>
    <source>
        <strain evidence="5 6">DSM 19610</strain>
    </source>
</reference>
<dbReference type="EMBL" id="SMFX01000001">
    <property type="protein sequence ID" value="TCK17772.1"/>
    <property type="molecule type" value="Genomic_DNA"/>
</dbReference>
<feature type="signal peptide" evidence="3">
    <location>
        <begin position="1"/>
        <end position="22"/>
    </location>
</feature>
<feature type="region of interest" description="Disordered" evidence="2">
    <location>
        <begin position="650"/>
        <end position="735"/>
    </location>
</feature>
<dbReference type="NCBIfam" id="TIGR03504">
    <property type="entry name" value="FimV_Cterm"/>
    <property type="match status" value="1"/>
</dbReference>
<feature type="region of interest" description="Disordered" evidence="2">
    <location>
        <begin position="160"/>
        <end position="180"/>
    </location>
</feature>
<keyword evidence="3" id="KW-0732">Signal</keyword>
<feature type="region of interest" description="Disordered" evidence="2">
    <location>
        <begin position="748"/>
        <end position="782"/>
    </location>
</feature>
<protein>
    <submittedName>
        <fullName evidence="5">Pilus assembly protein FimV</fullName>
    </submittedName>
</protein>
<name>A0A4R1HKP3_9GAMM</name>
<evidence type="ECO:0000256" key="3">
    <source>
        <dbReference type="SAM" id="SignalP"/>
    </source>
</evidence>
<dbReference type="Proteomes" id="UP000295707">
    <property type="component" value="Unassembled WGS sequence"/>
</dbReference>
<dbReference type="InterPro" id="IPR038440">
    <property type="entry name" value="FimV_C_sf"/>
</dbReference>
<feature type="domain" description="FimV N-terminal" evidence="4">
    <location>
        <begin position="23"/>
        <end position="130"/>
    </location>
</feature>
<dbReference type="OrthoDB" id="5298707at2"/>
<accession>A0A4R1HKP3</accession>
<gene>
    <name evidence="5" type="ORF">DFR30_1014</name>
</gene>
<organism evidence="5 6">
    <name type="scientific">Thiogranum longum</name>
    <dbReference type="NCBI Taxonomy" id="1537524"/>
    <lineage>
        <taxon>Bacteria</taxon>
        <taxon>Pseudomonadati</taxon>
        <taxon>Pseudomonadota</taxon>
        <taxon>Gammaproteobacteria</taxon>
        <taxon>Chromatiales</taxon>
        <taxon>Ectothiorhodospiraceae</taxon>
        <taxon>Thiogranum</taxon>
    </lineage>
</organism>
<comment type="caution">
    <text evidence="5">The sequence shown here is derived from an EMBL/GenBank/DDBJ whole genome shotgun (WGS) entry which is preliminary data.</text>
</comment>
<dbReference type="NCBIfam" id="TIGR03505">
    <property type="entry name" value="FimV_core"/>
    <property type="match status" value="1"/>
</dbReference>
<feature type="coiled-coil region" evidence="1">
    <location>
        <begin position="311"/>
        <end position="369"/>
    </location>
</feature>
<evidence type="ECO:0000256" key="2">
    <source>
        <dbReference type="SAM" id="MobiDB-lite"/>
    </source>
</evidence>
<evidence type="ECO:0000256" key="1">
    <source>
        <dbReference type="SAM" id="Coils"/>
    </source>
</evidence>
<evidence type="ECO:0000259" key="4">
    <source>
        <dbReference type="Pfam" id="PF25800"/>
    </source>
</evidence>
<dbReference type="AlphaFoldDB" id="A0A4R1HKP3"/>
<evidence type="ECO:0000313" key="5">
    <source>
        <dbReference type="EMBL" id="TCK17772.1"/>
    </source>
</evidence>
<dbReference type="InterPro" id="IPR057840">
    <property type="entry name" value="FimV_N"/>
</dbReference>
<keyword evidence="1" id="KW-0175">Coiled coil</keyword>
<feature type="chain" id="PRO_5020910035" evidence="3">
    <location>
        <begin position="23"/>
        <end position="830"/>
    </location>
</feature>
<dbReference type="InterPro" id="IPR020011">
    <property type="entry name" value="FimV_C"/>
</dbReference>
<dbReference type="Pfam" id="PF25800">
    <property type="entry name" value="FimV_N"/>
    <property type="match status" value="1"/>
</dbReference>
<keyword evidence="6" id="KW-1185">Reference proteome</keyword>
<sequence length="830" mass="88440">MFRKSALAMAMLGALTTGNVVALGLGEIDLKSALNQPLNAEVELLSATDAEMQELKISMGSPRAFEQAGIDRPLFLSKLKFNVVRNDAGKPVVQITSREVIREPFLDFLMEISWSKGRLLREYTVLVDPPLTMPAAAPAVQAPAARVAPVQSAPITSSARVRNTGRTPHPVAPGEYGPTRRNDTLWQVARQVRPDEGVSIEQTMLGLLRANPEAFTGNNINNLKEGYVLRVPSRDELTSLSRAEARRESRAQYEAWRARRSGKVNRTQLSDNSATAPGEAGQSAVAAEPSLQLVAPEGSGAASATGSAEGAAELDALKRELIMANEAMEAQRRQSDDMSGRLAVLEEQIQNMQRLIQLKDEALAQLQAQAGAGSAVVGETTAEVTAPAETSGEVPATDVVAGEVDADTAGAAAAVEEAGIAETTDSMAEAIDGDVTPPADAAGTEADVVVDVTEEVATEAEPEPVVPVVPDTATTPGFVDRLMNNPLWLGSGMAVLALLAFFGLRRKRSVETEFQESILQASGSESAQASDSEIVSTASGDSSTGESSLLSEFAVSDMGSMRNDGEADPLAEADVYLAYGRFQQAEDLIADALEKDPQNEELNLKMLEVFLASRNQPGFDGHAELILARLENTDDPVWLKVAEMGREISPENPIYQPGGAVSETMGDIDSLNDDVEFDMGESGGDETREPEAAAQDSEEEGLDFDLGLSLDADKETGEDTPDSVEFTPTDEAAVSKLDVDMDSIESDSIEQENTLDFDIDSLDLDGSDEPEESGDGELADMDEISTKLDLARAYIDMGDPDGARSILDEVIEEGSDDQKDEARGIMEQIA</sequence>
<feature type="region of interest" description="Disordered" evidence="2">
    <location>
        <begin position="519"/>
        <end position="547"/>
    </location>
</feature>